<reference evidence="1 2" key="1">
    <citation type="submission" date="2016-03" db="EMBL/GenBank/DDBJ databases">
        <title>Comparative genomics of the ectomycorrhizal sister species Rhizopogon vinicolor and Rhizopogon vesiculosus (Basidiomycota: Boletales) reveals a divergence of the mating type B locus.</title>
        <authorList>
            <person name="Mujic A.B."/>
            <person name="Kuo A."/>
            <person name="Tritt A."/>
            <person name="Lipzen A."/>
            <person name="Chen C."/>
            <person name="Johnson J."/>
            <person name="Sharma A."/>
            <person name="Barry K."/>
            <person name="Grigoriev I.V."/>
            <person name="Spatafora J.W."/>
        </authorList>
    </citation>
    <scope>NUCLEOTIDE SEQUENCE [LARGE SCALE GENOMIC DNA]</scope>
    <source>
        <strain evidence="1 2">AM-OR11-056</strain>
    </source>
</reference>
<gene>
    <name evidence="1" type="ORF">AZE42_02568</name>
</gene>
<accession>A0A1J8PKP8</accession>
<organism evidence="1 2">
    <name type="scientific">Rhizopogon vesiculosus</name>
    <dbReference type="NCBI Taxonomy" id="180088"/>
    <lineage>
        <taxon>Eukaryota</taxon>
        <taxon>Fungi</taxon>
        <taxon>Dikarya</taxon>
        <taxon>Basidiomycota</taxon>
        <taxon>Agaricomycotina</taxon>
        <taxon>Agaricomycetes</taxon>
        <taxon>Agaricomycetidae</taxon>
        <taxon>Boletales</taxon>
        <taxon>Suillineae</taxon>
        <taxon>Rhizopogonaceae</taxon>
        <taxon>Rhizopogon</taxon>
    </lineage>
</organism>
<dbReference type="AlphaFoldDB" id="A0A1J8PKP8"/>
<evidence type="ECO:0000313" key="1">
    <source>
        <dbReference type="EMBL" id="OJA09119.1"/>
    </source>
</evidence>
<dbReference type="OrthoDB" id="3349961at2759"/>
<dbReference type="EMBL" id="LVVM01006018">
    <property type="protein sequence ID" value="OJA09119.1"/>
    <property type="molecule type" value="Genomic_DNA"/>
</dbReference>
<name>A0A1J8PKP8_9AGAM</name>
<protein>
    <submittedName>
        <fullName evidence="1">Uncharacterized protein</fullName>
    </submittedName>
</protein>
<keyword evidence="2" id="KW-1185">Reference proteome</keyword>
<proteinExistence type="predicted"/>
<sequence>MLTSFFAAAMKWFRRKSELPWEVVGCECIDPAPMIDDDDDLDILRVSDTTTCGTYIFDLGKCSPQGLDYTNAVLFARQQLIQVIVKHNYNVLLEESWTLTLYRKGRLHRIEVQYAGRPVYVLGKVPPLRPPPFMAVLESQHLFS</sequence>
<evidence type="ECO:0000313" key="2">
    <source>
        <dbReference type="Proteomes" id="UP000183567"/>
    </source>
</evidence>
<dbReference type="Proteomes" id="UP000183567">
    <property type="component" value="Unassembled WGS sequence"/>
</dbReference>
<comment type="caution">
    <text evidence="1">The sequence shown here is derived from an EMBL/GenBank/DDBJ whole genome shotgun (WGS) entry which is preliminary data.</text>
</comment>